<evidence type="ECO:0000313" key="2">
    <source>
        <dbReference type="Proteomes" id="UP000003165"/>
    </source>
</evidence>
<proteinExistence type="predicted"/>
<dbReference type="AlphaFoldDB" id="B9Z115"/>
<dbReference type="Proteomes" id="UP000003165">
    <property type="component" value="Unassembled WGS sequence"/>
</dbReference>
<name>B9Z115_9NEIS</name>
<evidence type="ECO:0000313" key="1">
    <source>
        <dbReference type="EMBL" id="EEG09110.1"/>
    </source>
</evidence>
<protein>
    <submittedName>
        <fullName evidence="1">Uncharacterized protein</fullName>
    </submittedName>
</protein>
<reference evidence="1 2" key="1">
    <citation type="submission" date="2009-02" db="EMBL/GenBank/DDBJ databases">
        <title>Sequencing of the draft genome and assembly of Lutiella nitroferrum 2002.</title>
        <authorList>
            <consortium name="US DOE Joint Genome Institute (JGI-PGF)"/>
            <person name="Lucas S."/>
            <person name="Copeland A."/>
            <person name="Lapidus A."/>
            <person name="Glavina del Rio T."/>
            <person name="Tice H."/>
            <person name="Bruce D."/>
            <person name="Goodwin L."/>
            <person name="Pitluck S."/>
            <person name="Larimer F."/>
            <person name="Land M.L."/>
            <person name="Hauser L."/>
            <person name="Coates J.D."/>
        </authorList>
    </citation>
    <scope>NUCLEOTIDE SEQUENCE [LARGE SCALE GENOMIC DNA]</scope>
    <source>
        <strain evidence="1 2">2002</strain>
    </source>
</reference>
<gene>
    <name evidence="1" type="ORF">FuraDRAFT_1050</name>
</gene>
<accession>B9Z115</accession>
<sequence length="59" mass="6331">MSRKAGRSAASLANFGLSIIEVVKLLGSNKNGSSDELPFLFFGSSQRNCRLSPSLPFRA</sequence>
<dbReference type="EMBL" id="ACIS01000003">
    <property type="protein sequence ID" value="EEG09110.1"/>
    <property type="molecule type" value="Genomic_DNA"/>
</dbReference>
<organism evidence="1 2">
    <name type="scientific">Pseudogulbenkiania ferrooxidans 2002</name>
    <dbReference type="NCBI Taxonomy" id="279714"/>
    <lineage>
        <taxon>Bacteria</taxon>
        <taxon>Pseudomonadati</taxon>
        <taxon>Pseudomonadota</taxon>
        <taxon>Betaproteobacteria</taxon>
        <taxon>Neisseriales</taxon>
        <taxon>Chromobacteriaceae</taxon>
        <taxon>Pseudogulbenkiania</taxon>
    </lineage>
</organism>
<comment type="caution">
    <text evidence="1">The sequence shown here is derived from an EMBL/GenBank/DDBJ whole genome shotgun (WGS) entry which is preliminary data.</text>
</comment>
<keyword evidence="2" id="KW-1185">Reference proteome</keyword>